<dbReference type="Gene3D" id="6.20.50.80">
    <property type="match status" value="1"/>
</dbReference>
<sequence length="937" mass="105485">METETEFSKKSRKLKQDRSTLNYQRIIAQADVPELEITDILFSTFELWNSDVIYNNKPIMIYSGKPNGPNSINDPRLGVISANQKCETCNLVGKGCVGHLGLIKLAKPIINPIYMRDSIKLLSILCRGCGDPLIEKERIKELGLDTLPPQLLLKKLEELSSSRECGKISTTEKTIKCSSLLPYKYGVKPEDIQKGIIMYKRRYRDKKGKIKIEDNKEYIMSVSNDDISKDSVEKLLSMIDDEYAEMLGFDIASGSHPRNIIMKYLLVIPPCSRTNSIINGRIQSDKLGNDYISIIKTNNVLKQLIESDNNSDKIEDIYRKMFEKIYNMMKNKSEKAHDKSFDKLLKKKKGFLRGKMLGSRADYTGRSVAIQDPNIKFWQVRIPEIMAKNNTYPVLINNENKVELTRLLRAGKIVAFDPGRKSVHSFYHGNRKHVTQKIRDTYNLTSGDVIHRWLQNGDYVIVNRQPTLHSYGMMGMEAKIIPGDDLALGTNILVTTPFNLDYDGDEINIHIVQTPEAQEQVKTVMGIKNCMRGGQKNKLYIVLTYKSIETLAELTREAIDEDPEIEVPKNLVTNIAGKVFSNFNDISGYLVSLGKRLKKHGLIDDDTFFQKGYISGVISGKALFSMILPPDFNYNYNNEVIIEDGILIKGVITELHIGAAHGSISDRIYVVYGPEVYANFVQNLFDLLNDWGRGHALSVGYKDCILKNPDSKLRVQKTVSNIRVAVNALRSKMTGNPVKDAKINREIIEKLDQFSAIGTKVVSEESTRNPFIRMIQSGAKGSIRNYMKISSGFGQVYSLGGIPKPEMSKGKKYTPYQSCDITELEDVGFCSQSLAEGLGPVAMFYNQRAGIEGLLKGLTKTPTSGEVFRKLRIYTRGMVTHQDGSVRDETGHIIQGTYGADGLAPQEIAIVKEGDIKKQFFTFVDDIANQINSKYSK</sequence>
<dbReference type="Pfam" id="PF04997">
    <property type="entry name" value="RNA_pol_Rpb1_1"/>
    <property type="match status" value="1"/>
</dbReference>
<dbReference type="InterPro" id="IPR007080">
    <property type="entry name" value="RNA_pol_Rpb1_1"/>
</dbReference>
<dbReference type="GO" id="GO:0006351">
    <property type="term" value="P:DNA-templated transcription"/>
    <property type="evidence" value="ECO:0007669"/>
    <property type="project" value="InterPro"/>
</dbReference>
<comment type="catalytic activity">
    <reaction evidence="5">
        <text>RNA(n) + a ribonucleoside 5'-triphosphate = RNA(n+1) + diphosphate</text>
        <dbReference type="Rhea" id="RHEA:21248"/>
        <dbReference type="Rhea" id="RHEA-COMP:14527"/>
        <dbReference type="Rhea" id="RHEA-COMP:17342"/>
        <dbReference type="ChEBI" id="CHEBI:33019"/>
        <dbReference type="ChEBI" id="CHEBI:61557"/>
        <dbReference type="ChEBI" id="CHEBI:140395"/>
        <dbReference type="EC" id="2.7.7.6"/>
    </reaction>
</comment>
<dbReference type="InterPro" id="IPR000722">
    <property type="entry name" value="RNA_pol_asu"/>
</dbReference>
<protein>
    <recommendedName>
        <fullName evidence="5">DNA-directed RNA polymerase subunit</fullName>
        <ecNumber evidence="5">2.7.7.6</ecNumber>
    </recommendedName>
</protein>
<dbReference type="Pfam" id="PF05000">
    <property type="entry name" value="RNA_pol_Rpb1_4"/>
    <property type="match status" value="1"/>
</dbReference>
<accession>A0A481Z2L7</accession>
<dbReference type="InterPro" id="IPR007066">
    <property type="entry name" value="RNA_pol_Rpb1_3"/>
</dbReference>
<dbReference type="GO" id="GO:0000428">
    <property type="term" value="C:DNA-directed RNA polymerase complex"/>
    <property type="evidence" value="ECO:0007669"/>
    <property type="project" value="UniProtKB-KW"/>
</dbReference>
<evidence type="ECO:0000256" key="2">
    <source>
        <dbReference type="ARBA" id="ARBA00022679"/>
    </source>
</evidence>
<dbReference type="InterPro" id="IPR042102">
    <property type="entry name" value="RNA_pol_Rpb1_3_sf"/>
</dbReference>
<proteinExistence type="inferred from homology"/>
<keyword evidence="3 5" id="KW-0548">Nucleotidyltransferase</keyword>
<dbReference type="GO" id="GO:0003677">
    <property type="term" value="F:DNA binding"/>
    <property type="evidence" value="ECO:0007669"/>
    <property type="project" value="InterPro"/>
</dbReference>
<dbReference type="Gene3D" id="3.30.1490.180">
    <property type="entry name" value="RNA polymerase ii"/>
    <property type="match status" value="1"/>
</dbReference>
<dbReference type="Pfam" id="PF04983">
    <property type="entry name" value="RNA_pol_Rpb1_3"/>
    <property type="match status" value="1"/>
</dbReference>
<dbReference type="GO" id="GO:0003899">
    <property type="term" value="F:DNA-directed RNA polymerase activity"/>
    <property type="evidence" value="ECO:0007669"/>
    <property type="project" value="UniProtKB-EC"/>
</dbReference>
<name>A0A481Z2L7_9VIRU</name>
<dbReference type="InterPro" id="IPR007083">
    <property type="entry name" value="RNA_pol_Rpb1_4"/>
</dbReference>
<dbReference type="Gene3D" id="1.10.132.30">
    <property type="match status" value="1"/>
</dbReference>
<dbReference type="SUPFAM" id="SSF64484">
    <property type="entry name" value="beta and beta-prime subunits of DNA dependent RNA-polymerase"/>
    <property type="match status" value="1"/>
</dbReference>
<dbReference type="PANTHER" id="PTHR19376">
    <property type="entry name" value="DNA-DIRECTED RNA POLYMERASE"/>
    <property type="match status" value="1"/>
</dbReference>
<comment type="function">
    <text evidence="5">DNA-dependent RNA polymerase catalyzes the transcription of DNA into RNA using the four ribonucleoside triphosphates as substrates.</text>
</comment>
<dbReference type="InterPro" id="IPR038120">
    <property type="entry name" value="Rpb1_funnel_sf"/>
</dbReference>
<dbReference type="InterPro" id="IPR045867">
    <property type="entry name" value="DNA-dir_RpoC_beta_prime"/>
</dbReference>
<keyword evidence="4 5" id="KW-0804">Transcription</keyword>
<dbReference type="PANTHER" id="PTHR19376:SF32">
    <property type="entry name" value="DNA-DIRECTED RNA POLYMERASE III SUBUNIT RPC1"/>
    <property type="match status" value="1"/>
</dbReference>
<organism evidence="7">
    <name type="scientific">Pithovirus LCPAC001</name>
    <dbReference type="NCBI Taxonomy" id="2506585"/>
    <lineage>
        <taxon>Viruses</taxon>
        <taxon>Pithoviruses</taxon>
    </lineage>
</organism>
<dbReference type="SMART" id="SM00663">
    <property type="entry name" value="RPOLA_N"/>
    <property type="match status" value="1"/>
</dbReference>
<evidence type="ECO:0000256" key="4">
    <source>
        <dbReference type="ARBA" id="ARBA00023163"/>
    </source>
</evidence>
<evidence type="ECO:0000256" key="5">
    <source>
        <dbReference type="RuleBase" id="RU004279"/>
    </source>
</evidence>
<dbReference type="InterPro" id="IPR006592">
    <property type="entry name" value="RNA_pol_N"/>
</dbReference>
<keyword evidence="2 5" id="KW-0808">Transferase</keyword>
<evidence type="ECO:0000313" key="7">
    <source>
        <dbReference type="EMBL" id="QBK89705.1"/>
    </source>
</evidence>
<dbReference type="EMBL" id="MK500437">
    <property type="protein sequence ID" value="QBK89705.1"/>
    <property type="molecule type" value="Genomic_DNA"/>
</dbReference>
<dbReference type="EC" id="2.7.7.6" evidence="5"/>
<dbReference type="Pfam" id="PF00623">
    <property type="entry name" value="RNA_pol_Rpb1_2"/>
    <property type="match status" value="1"/>
</dbReference>
<dbReference type="Gene3D" id="2.40.40.20">
    <property type="match status" value="1"/>
</dbReference>
<keyword evidence="1 5" id="KW-0240">DNA-directed RNA polymerase</keyword>
<dbReference type="Gene3D" id="1.10.274.100">
    <property type="entry name" value="RNA polymerase Rpb1, domain 3"/>
    <property type="match status" value="1"/>
</dbReference>
<dbReference type="InterPro" id="IPR044893">
    <property type="entry name" value="RNA_pol_Rpb1_clamp_domain"/>
</dbReference>
<feature type="domain" description="RNA polymerase N-terminal" evidence="6">
    <location>
        <begin position="258"/>
        <end position="555"/>
    </location>
</feature>
<reference evidence="7" key="1">
    <citation type="journal article" date="2019" name="MBio">
        <title>Virus Genomes from Deep Sea Sediments Expand the Ocean Megavirome and Support Independent Origins of Viral Gigantism.</title>
        <authorList>
            <person name="Backstrom D."/>
            <person name="Yutin N."/>
            <person name="Jorgensen S.L."/>
            <person name="Dharamshi J."/>
            <person name="Homa F."/>
            <person name="Zaremba-Niedwiedzka K."/>
            <person name="Spang A."/>
            <person name="Wolf Y.I."/>
            <person name="Koonin E.V."/>
            <person name="Ettema T.J."/>
        </authorList>
    </citation>
    <scope>NUCLEOTIDE SEQUENCE</scope>
</reference>
<comment type="similarity">
    <text evidence="5">Belongs to the RNA polymerase beta' chain family.</text>
</comment>
<evidence type="ECO:0000256" key="1">
    <source>
        <dbReference type="ARBA" id="ARBA00022478"/>
    </source>
</evidence>
<evidence type="ECO:0000259" key="6">
    <source>
        <dbReference type="SMART" id="SM00663"/>
    </source>
</evidence>
<dbReference type="Gene3D" id="4.10.860.120">
    <property type="entry name" value="RNA polymerase II, clamp domain"/>
    <property type="match status" value="1"/>
</dbReference>
<gene>
    <name evidence="7" type="ORF">LCPAC001_02200</name>
</gene>
<evidence type="ECO:0000256" key="3">
    <source>
        <dbReference type="ARBA" id="ARBA00022695"/>
    </source>
</evidence>